<accession>A0A9W6JI43</accession>
<dbReference type="SUPFAM" id="SSF53955">
    <property type="entry name" value="Lysozyme-like"/>
    <property type="match status" value="1"/>
</dbReference>
<dbReference type="EMBL" id="BSFK01000016">
    <property type="protein sequence ID" value="GLK78061.1"/>
    <property type="molecule type" value="Genomic_DNA"/>
</dbReference>
<dbReference type="Gene3D" id="1.10.530.10">
    <property type="match status" value="1"/>
</dbReference>
<dbReference type="Proteomes" id="UP001143364">
    <property type="component" value="Unassembled WGS sequence"/>
</dbReference>
<reference evidence="1" key="2">
    <citation type="submission" date="2023-01" db="EMBL/GenBank/DDBJ databases">
        <authorList>
            <person name="Sun Q."/>
            <person name="Evtushenko L."/>
        </authorList>
    </citation>
    <scope>NUCLEOTIDE SEQUENCE</scope>
    <source>
        <strain evidence="1">VKM B-2555</strain>
    </source>
</reference>
<reference evidence="1" key="1">
    <citation type="journal article" date="2014" name="Int. J. Syst. Evol. Microbiol.">
        <title>Complete genome sequence of Corynebacterium casei LMG S-19264T (=DSM 44701T), isolated from a smear-ripened cheese.</title>
        <authorList>
            <consortium name="US DOE Joint Genome Institute (JGI-PGF)"/>
            <person name="Walter F."/>
            <person name="Albersmeier A."/>
            <person name="Kalinowski J."/>
            <person name="Ruckert C."/>
        </authorList>
    </citation>
    <scope>NUCLEOTIDE SEQUENCE</scope>
    <source>
        <strain evidence="1">VKM B-2555</strain>
    </source>
</reference>
<dbReference type="RefSeq" id="WP_271205880.1">
    <property type="nucleotide sequence ID" value="NZ_BSFK01000016.1"/>
</dbReference>
<evidence type="ECO:0000313" key="2">
    <source>
        <dbReference type="Proteomes" id="UP001143364"/>
    </source>
</evidence>
<dbReference type="InterPro" id="IPR023346">
    <property type="entry name" value="Lysozyme-like_dom_sf"/>
</dbReference>
<evidence type="ECO:0000313" key="1">
    <source>
        <dbReference type="EMBL" id="GLK78061.1"/>
    </source>
</evidence>
<organism evidence="1 2">
    <name type="scientific">Methylopila jiangsuensis</name>
    <dbReference type="NCBI Taxonomy" id="586230"/>
    <lineage>
        <taxon>Bacteria</taxon>
        <taxon>Pseudomonadati</taxon>
        <taxon>Pseudomonadota</taxon>
        <taxon>Alphaproteobacteria</taxon>
        <taxon>Hyphomicrobiales</taxon>
        <taxon>Methylopilaceae</taxon>
        <taxon>Methylopila</taxon>
    </lineage>
</organism>
<sequence length="241" mass="25814">MDAAAFFAAVRAQPFGGTLPQKAVDGLTAILKGWSLFGDGDLRKLAYILATAFHEADRFRTMEEYASGAAYEGRKDLGNTQTGDGKRFKGRGFVQITGRRNYADWSERTGYDLVRLPEMAAEPALAARILVEGSLLGTFTGKKLGDYITAAKADYTSARRVINGTDKAALIAGYAAKFEAALKAAGYGVAPAPLPDILDGAKPEPTPEPDDRAARLAEFDAAFAAANEAFVTLRLARERLL</sequence>
<gene>
    <name evidence="1" type="ORF">GCM10008171_33150</name>
</gene>
<comment type="caution">
    <text evidence="1">The sequence shown here is derived from an EMBL/GenBank/DDBJ whole genome shotgun (WGS) entry which is preliminary data.</text>
</comment>
<protein>
    <submittedName>
        <fullName evidence="1">Chitinase</fullName>
    </submittedName>
</protein>
<keyword evidence="2" id="KW-1185">Reference proteome</keyword>
<dbReference type="AlphaFoldDB" id="A0A9W6JI43"/>
<proteinExistence type="predicted"/>
<name>A0A9W6JI43_9HYPH</name>